<organism evidence="6 7">
    <name type="scientific">Pseudooceanicola lipolyticus</name>
    <dbReference type="NCBI Taxonomy" id="2029104"/>
    <lineage>
        <taxon>Bacteria</taxon>
        <taxon>Pseudomonadati</taxon>
        <taxon>Pseudomonadota</taxon>
        <taxon>Alphaproteobacteria</taxon>
        <taxon>Rhodobacterales</taxon>
        <taxon>Paracoccaceae</taxon>
        <taxon>Pseudooceanicola</taxon>
    </lineage>
</organism>
<dbReference type="PIRSF" id="PIRSF002741">
    <property type="entry name" value="MppA"/>
    <property type="match status" value="1"/>
</dbReference>
<dbReference type="PANTHER" id="PTHR30290">
    <property type="entry name" value="PERIPLASMIC BINDING COMPONENT OF ABC TRANSPORTER"/>
    <property type="match status" value="1"/>
</dbReference>
<evidence type="ECO:0000313" key="6">
    <source>
        <dbReference type="EMBL" id="PJE38144.1"/>
    </source>
</evidence>
<dbReference type="GO" id="GO:0043190">
    <property type="term" value="C:ATP-binding cassette (ABC) transporter complex"/>
    <property type="evidence" value="ECO:0007669"/>
    <property type="project" value="InterPro"/>
</dbReference>
<name>A0A2M8J5U0_9RHOB</name>
<accession>A0A2M8J5U0</accession>
<comment type="subcellular location">
    <subcellularLocation>
        <location evidence="1">Periplasm</location>
    </subcellularLocation>
</comment>
<reference evidence="6 7" key="1">
    <citation type="journal article" date="2018" name="Int. J. Syst. Evol. Microbiol.">
        <title>Pseudooceanicola lipolyticus sp. nov., a marine alphaproteobacterium, reclassification of Oceanicola flagellatus as Pseudooceanicola flagellatus comb. nov. and emended description of the genus Pseudooceanicola.</title>
        <authorList>
            <person name="Huang M.-M."/>
            <person name="Guo L.-L."/>
            <person name="Wu Y.-H."/>
            <person name="Lai Q.-L."/>
            <person name="Shao Z.-Z."/>
            <person name="Wang C.-S."/>
            <person name="Wu M."/>
            <person name="Xu X.-W."/>
        </authorList>
    </citation>
    <scope>NUCLEOTIDE SEQUENCE [LARGE SCALE GENOMIC DNA]</scope>
    <source>
        <strain evidence="6 7">157</strain>
    </source>
</reference>
<keyword evidence="3 4" id="KW-0732">Signal</keyword>
<keyword evidence="7" id="KW-1185">Reference proteome</keyword>
<dbReference type="GO" id="GO:0030288">
    <property type="term" value="C:outer membrane-bounded periplasmic space"/>
    <property type="evidence" value="ECO:0007669"/>
    <property type="project" value="UniProtKB-ARBA"/>
</dbReference>
<evidence type="ECO:0000313" key="7">
    <source>
        <dbReference type="Proteomes" id="UP000231553"/>
    </source>
</evidence>
<dbReference type="PANTHER" id="PTHR30290:SF38">
    <property type="entry name" value="D,D-DIPEPTIDE-BINDING PERIPLASMIC PROTEIN DDPA-RELATED"/>
    <property type="match status" value="1"/>
</dbReference>
<dbReference type="Pfam" id="PF00496">
    <property type="entry name" value="SBP_bac_5"/>
    <property type="match status" value="1"/>
</dbReference>
<feature type="signal peptide" evidence="4">
    <location>
        <begin position="1"/>
        <end position="23"/>
    </location>
</feature>
<dbReference type="Gene3D" id="3.10.105.10">
    <property type="entry name" value="Dipeptide-binding Protein, Domain 3"/>
    <property type="match status" value="1"/>
</dbReference>
<dbReference type="CDD" id="cd08502">
    <property type="entry name" value="PBP2_NikA_DppA_OppA_like_16"/>
    <property type="match status" value="1"/>
</dbReference>
<feature type="chain" id="PRO_5014980324" evidence="4">
    <location>
        <begin position="24"/>
        <end position="525"/>
    </location>
</feature>
<dbReference type="RefSeq" id="WP_100161136.1">
    <property type="nucleotide sequence ID" value="NZ_PGTB01000004.1"/>
</dbReference>
<dbReference type="InterPro" id="IPR039424">
    <property type="entry name" value="SBP_5"/>
</dbReference>
<sequence length="525" mass="57210">MITRRSLLGAAAATPLLSLPSIAQNNTKVLRYVPSSNLTILDPVFTPAAVSITHGYCVFDTLYGMDANLQPVPQMAAGHTVSDDGLTWEITLRDGLMFHDGEPVRAQDCAASLDRWSRRDGFGQALGAATESFSAKDDKTILIKLTRPFGRLLHAIGKPHSSPAMIMPERLAQTDISEQVTEMIGSGPFKWVADEYVSGDRMVYEKFEGYVPRSEPAAWTSGGKVVNFDRVIWQVIPDPATAAAAIQAGEVDWVASVLPDLAPLMEASPDVDLFRQDPFGLVSVMRFNHLQAPFDNVDIRRAVMKAVNQTPYMQAVTASDANRQECLSSFPCGLPGVNELGEELINSLDIEGAKEALKAAGYNGERVVILNPTDIASIHPHGLITADILTKIGMNVDLQDTDWGTVVQRRVSKEPVDNGGWSIAHTNWPAISIDNPATNATTRGLGEKGWWGWFKDEEMEETVASWLSAQSEDEAQALFDKAHARALDQVPTVPLGQTFQDGAVRKDLTGLLQASVSLFWNVDRA</sequence>
<comment type="similarity">
    <text evidence="2">Belongs to the bacterial solute-binding protein 5 family.</text>
</comment>
<evidence type="ECO:0000256" key="3">
    <source>
        <dbReference type="ARBA" id="ARBA00022729"/>
    </source>
</evidence>
<evidence type="ECO:0000256" key="2">
    <source>
        <dbReference type="ARBA" id="ARBA00005695"/>
    </source>
</evidence>
<dbReference type="OrthoDB" id="9803988at2"/>
<dbReference type="SUPFAM" id="SSF53850">
    <property type="entry name" value="Periplasmic binding protein-like II"/>
    <property type="match status" value="1"/>
</dbReference>
<dbReference type="GO" id="GO:0015833">
    <property type="term" value="P:peptide transport"/>
    <property type="evidence" value="ECO:0007669"/>
    <property type="project" value="TreeGrafter"/>
</dbReference>
<proteinExistence type="inferred from homology"/>
<feature type="domain" description="Solute-binding protein family 5" evidence="5">
    <location>
        <begin position="70"/>
        <end position="441"/>
    </location>
</feature>
<dbReference type="EMBL" id="PGTB01000004">
    <property type="protein sequence ID" value="PJE38144.1"/>
    <property type="molecule type" value="Genomic_DNA"/>
</dbReference>
<evidence type="ECO:0000259" key="5">
    <source>
        <dbReference type="Pfam" id="PF00496"/>
    </source>
</evidence>
<dbReference type="Proteomes" id="UP000231553">
    <property type="component" value="Unassembled WGS sequence"/>
</dbReference>
<protein>
    <submittedName>
        <fullName evidence="6">ABC transporter substrate-binding protein</fullName>
    </submittedName>
</protein>
<comment type="caution">
    <text evidence="6">The sequence shown here is derived from an EMBL/GenBank/DDBJ whole genome shotgun (WGS) entry which is preliminary data.</text>
</comment>
<dbReference type="InterPro" id="IPR000914">
    <property type="entry name" value="SBP_5_dom"/>
</dbReference>
<evidence type="ECO:0000256" key="1">
    <source>
        <dbReference type="ARBA" id="ARBA00004418"/>
    </source>
</evidence>
<dbReference type="InterPro" id="IPR030678">
    <property type="entry name" value="Peptide/Ni-bd"/>
</dbReference>
<gene>
    <name evidence="6" type="ORF">CVM52_03105</name>
</gene>
<dbReference type="Gene3D" id="3.90.76.10">
    <property type="entry name" value="Dipeptide-binding Protein, Domain 1"/>
    <property type="match status" value="1"/>
</dbReference>
<dbReference type="Gene3D" id="3.40.190.10">
    <property type="entry name" value="Periplasmic binding protein-like II"/>
    <property type="match status" value="1"/>
</dbReference>
<dbReference type="AlphaFoldDB" id="A0A2M8J5U0"/>
<evidence type="ECO:0000256" key="4">
    <source>
        <dbReference type="SAM" id="SignalP"/>
    </source>
</evidence>
<dbReference type="GO" id="GO:1904680">
    <property type="term" value="F:peptide transmembrane transporter activity"/>
    <property type="evidence" value="ECO:0007669"/>
    <property type="project" value="TreeGrafter"/>
</dbReference>